<dbReference type="AlphaFoldDB" id="E0NNI1"/>
<keyword evidence="2" id="KW-0132">Cell division</keyword>
<dbReference type="InterPro" id="IPR053712">
    <property type="entry name" value="Bac_CellDiv_Activator"/>
</dbReference>
<feature type="coiled-coil region" evidence="1">
    <location>
        <begin position="82"/>
        <end position="179"/>
    </location>
</feature>
<sequence>MKKIKVVIDDMNFYVVGNEDEKYIRSLAGELDKNIKEVKRNNYRLNQMQAVLLASLNVLDRAEKNKKILNEVQNISKDEKKLMGVIEELEESKKSNNEATEKYRAEFKKNRELADEINALKEENKNLISDINQKKLDIKLLKEDLENQEKSKKKLHDTIYENQKQIIELSRRIENLTNED</sequence>
<reference evidence="2 3" key="1">
    <citation type="submission" date="2010-07" db="EMBL/GenBank/DDBJ databases">
        <authorList>
            <person name="Muzny D."/>
            <person name="Qin X."/>
            <person name="Deng J."/>
            <person name="Jiang H."/>
            <person name="Liu Y."/>
            <person name="Qu J."/>
            <person name="Song X.-Z."/>
            <person name="Zhang L."/>
            <person name="Thornton R."/>
            <person name="Coyle M."/>
            <person name="Francisco L."/>
            <person name="Jackson L."/>
            <person name="Javaid M."/>
            <person name="Korchina V."/>
            <person name="Kovar C."/>
            <person name="Mata R."/>
            <person name="Mathew T."/>
            <person name="Ngo R."/>
            <person name="Nguyen L."/>
            <person name="Nguyen N."/>
            <person name="Okwuonu G."/>
            <person name="Ongeri F."/>
            <person name="Pham C."/>
            <person name="Simmons D."/>
            <person name="Wilczek-Boney K."/>
            <person name="Hale W."/>
            <person name="Jakkamsetti A."/>
            <person name="Pham P."/>
            <person name="Ruth R."/>
            <person name="San Lucas F."/>
            <person name="Warren J."/>
            <person name="Zhang J."/>
            <person name="Zhao Z."/>
            <person name="Zhou C."/>
            <person name="Zhu D."/>
            <person name="Lee S."/>
            <person name="Bess C."/>
            <person name="Blankenburg K."/>
            <person name="Forbes L."/>
            <person name="Fu Q."/>
            <person name="Gubbala S."/>
            <person name="Hirani K."/>
            <person name="Jayaseelan J.C."/>
            <person name="Lara F."/>
            <person name="Munidasa M."/>
            <person name="Palculict T."/>
            <person name="Patil S."/>
            <person name="Pu L.-L."/>
            <person name="Saada N."/>
            <person name="Tang L."/>
            <person name="Weissenberger G."/>
            <person name="Zhu Y."/>
            <person name="Hemphill L."/>
            <person name="Shang Y."/>
            <person name="Youmans B."/>
            <person name="Ayvaz T."/>
            <person name="Ross M."/>
            <person name="Santibanez J."/>
            <person name="Aqrawi P."/>
            <person name="Gross S."/>
            <person name="Joshi V."/>
            <person name="Fowler G."/>
            <person name="Nazareth L."/>
            <person name="Reid J."/>
            <person name="Worley K."/>
            <person name="Petrosino J."/>
            <person name="Highlander S."/>
            <person name="Gibbs R."/>
        </authorList>
    </citation>
    <scope>NUCLEOTIDE SEQUENCE [LARGE SCALE GENOMIC DNA]</scope>
    <source>
        <strain evidence="2 3">ATCC BAA-1640</strain>
    </source>
</reference>
<evidence type="ECO:0000313" key="3">
    <source>
        <dbReference type="Proteomes" id="UP000003280"/>
    </source>
</evidence>
<comment type="caution">
    <text evidence="2">The sequence shown here is derived from an EMBL/GenBank/DDBJ whole genome shotgun (WGS) entry which is preliminary data.</text>
</comment>
<keyword evidence="3" id="KW-1185">Reference proteome</keyword>
<organism evidence="2 3">
    <name type="scientific">Peptoniphilus duerdenii ATCC BAA-1640</name>
    <dbReference type="NCBI Taxonomy" id="862517"/>
    <lineage>
        <taxon>Bacteria</taxon>
        <taxon>Bacillati</taxon>
        <taxon>Bacillota</taxon>
        <taxon>Tissierellia</taxon>
        <taxon>Tissierellales</taxon>
        <taxon>Peptoniphilaceae</taxon>
        <taxon>Peptoniphilus</taxon>
    </lineage>
</organism>
<dbReference type="Proteomes" id="UP000003280">
    <property type="component" value="Unassembled WGS sequence"/>
</dbReference>
<dbReference type="STRING" id="862517.HMPREF9225_1720"/>
<dbReference type="EMBL" id="AEEH01000050">
    <property type="protein sequence ID" value="EFM24584.1"/>
    <property type="molecule type" value="Genomic_DNA"/>
</dbReference>
<dbReference type="InterPro" id="IPR007838">
    <property type="entry name" value="Cell_div_ZapA-like"/>
</dbReference>
<dbReference type="InterPro" id="IPR036192">
    <property type="entry name" value="Cell_div_ZapA-like_sf"/>
</dbReference>
<gene>
    <name evidence="2" type="primary">zapA</name>
    <name evidence="2" type="ORF">HMPREF9225_1720</name>
</gene>
<keyword evidence="2" id="KW-0131">Cell cycle</keyword>
<dbReference type="OrthoDB" id="1698889at2"/>
<dbReference type="HOGENOM" id="CLU_1494884_0_0_9"/>
<dbReference type="Gene3D" id="6.10.250.790">
    <property type="match status" value="1"/>
</dbReference>
<name>E0NNI1_9FIRM</name>
<dbReference type="SUPFAM" id="SSF102829">
    <property type="entry name" value="Cell division protein ZapA-like"/>
    <property type="match status" value="1"/>
</dbReference>
<evidence type="ECO:0000313" key="2">
    <source>
        <dbReference type="EMBL" id="EFM24584.1"/>
    </source>
</evidence>
<evidence type="ECO:0000256" key="1">
    <source>
        <dbReference type="SAM" id="Coils"/>
    </source>
</evidence>
<dbReference type="RefSeq" id="WP_008902495.1">
    <property type="nucleotide sequence ID" value="NZ_GL397071.1"/>
</dbReference>
<proteinExistence type="predicted"/>
<dbReference type="GO" id="GO:0051301">
    <property type="term" value="P:cell division"/>
    <property type="evidence" value="ECO:0007669"/>
    <property type="project" value="UniProtKB-KW"/>
</dbReference>
<accession>E0NNI1</accession>
<keyword evidence="1" id="KW-0175">Coiled coil</keyword>
<dbReference type="Pfam" id="PF05164">
    <property type="entry name" value="ZapA"/>
    <property type="match status" value="1"/>
</dbReference>
<protein>
    <submittedName>
        <fullName evidence="2">Cell division protein ZapA</fullName>
    </submittedName>
</protein>